<gene>
    <name evidence="1" type="ORF">SAMN05192529_13143</name>
</gene>
<reference evidence="1 2" key="1">
    <citation type="submission" date="2016-10" db="EMBL/GenBank/DDBJ databases">
        <authorList>
            <person name="de Groot N.N."/>
        </authorList>
    </citation>
    <scope>NUCLEOTIDE SEQUENCE [LARGE SCALE GENOMIC DNA]</scope>
    <source>
        <strain evidence="1 2">Vu-144</strain>
    </source>
</reference>
<organism evidence="1 2">
    <name type="scientific">Arachidicoccus rhizosphaerae</name>
    <dbReference type="NCBI Taxonomy" id="551991"/>
    <lineage>
        <taxon>Bacteria</taxon>
        <taxon>Pseudomonadati</taxon>
        <taxon>Bacteroidota</taxon>
        <taxon>Chitinophagia</taxon>
        <taxon>Chitinophagales</taxon>
        <taxon>Chitinophagaceae</taxon>
        <taxon>Arachidicoccus</taxon>
    </lineage>
</organism>
<evidence type="ECO:0000313" key="1">
    <source>
        <dbReference type="EMBL" id="SEA59429.1"/>
    </source>
</evidence>
<dbReference type="AlphaFoldDB" id="A0A1H4CGI6"/>
<proteinExistence type="predicted"/>
<name>A0A1H4CGI6_9BACT</name>
<dbReference type="RefSeq" id="WP_091401055.1">
    <property type="nucleotide sequence ID" value="NZ_FNQY01000031.1"/>
</dbReference>
<keyword evidence="2" id="KW-1185">Reference proteome</keyword>
<dbReference type="Proteomes" id="UP000199041">
    <property type="component" value="Unassembled WGS sequence"/>
</dbReference>
<accession>A0A1H4CGI6</accession>
<dbReference type="EMBL" id="FNQY01000031">
    <property type="protein sequence ID" value="SEA59429.1"/>
    <property type="molecule type" value="Genomic_DNA"/>
</dbReference>
<protein>
    <submittedName>
        <fullName evidence="1">Uncharacterized protein</fullName>
    </submittedName>
</protein>
<evidence type="ECO:0000313" key="2">
    <source>
        <dbReference type="Proteomes" id="UP000199041"/>
    </source>
</evidence>
<sequence>MAKIKTEKYVLDGQEITVAFNCNSQGVFSTNLSYLMAEKLGLDSRLTANSLQELEDIISKAFSDYLKANTSMKLKIGISFGVSGEFAKHPEGEFIKETLPYGNKFEIGGFYDHKRAHFAFGFRVLIEETIDGRVYLHEALPTNEYDYPDRDWQKECDGYITHKSTSENSGEQIIEFSQEALNTLTQIKEQIQKASVFMINLLSQEDISGALTMGATKLLAN</sequence>
<dbReference type="STRING" id="551991.SAMN05192529_13143"/>